<protein>
    <recommendedName>
        <fullName evidence="2">Lipoprotein</fullName>
    </recommendedName>
</protein>
<sequence length="239" mass="26473">MRSRDASENQNKMKFAYAFPVFLCLFVLSCNGVYTVYERCRSECEKKRDVCMFASNFFSGEFSAVNSSGSSNFNQNVTENASGLHDTYAAAQIITGYSVRYGANITLNGSISVANESDLYKFYLRGDVATRYSLRSLSDSPSVCFAYVGQEQFNNDVVPDPSLQSLGNLTDAELIFPLAEHSVVYFACTSSTVRNYSFQIKTDPDPFPGVEGALIGSALCLYEDRVCKKDCKVDRFGAF</sequence>
<dbReference type="EMBL" id="NPEF01000082">
    <property type="protein sequence ID" value="PJZ93105.1"/>
    <property type="molecule type" value="Genomic_DNA"/>
</dbReference>
<reference evidence="1" key="1">
    <citation type="submission" date="2017-07" db="EMBL/GenBank/DDBJ databases">
        <title>Leptospira spp. isolated from tropical soils.</title>
        <authorList>
            <person name="Thibeaux R."/>
            <person name="Iraola G."/>
            <person name="Ferres I."/>
            <person name="Bierque E."/>
            <person name="Girault D."/>
            <person name="Soupe-Gilbert M.-E."/>
            <person name="Picardeau M."/>
            <person name="Goarant C."/>
        </authorList>
    </citation>
    <scope>NUCLEOTIDE SEQUENCE [LARGE SCALE GENOMIC DNA]</scope>
    <source>
        <strain evidence="1">ATI7-C-A5</strain>
    </source>
</reference>
<dbReference type="AlphaFoldDB" id="A0A2N0B978"/>
<evidence type="ECO:0000313" key="1">
    <source>
        <dbReference type="EMBL" id="PJZ93105.1"/>
    </source>
</evidence>
<comment type="caution">
    <text evidence="1">The sequence shown here is derived from an EMBL/GenBank/DDBJ whole genome shotgun (WGS) entry which is preliminary data.</text>
</comment>
<gene>
    <name evidence="1" type="ORF">CH379_09565</name>
</gene>
<organism evidence="1">
    <name type="scientific">Leptospira ellisii</name>
    <dbReference type="NCBI Taxonomy" id="2023197"/>
    <lineage>
        <taxon>Bacteria</taxon>
        <taxon>Pseudomonadati</taxon>
        <taxon>Spirochaetota</taxon>
        <taxon>Spirochaetia</taxon>
        <taxon>Leptospirales</taxon>
        <taxon>Leptospiraceae</taxon>
        <taxon>Leptospira</taxon>
    </lineage>
</organism>
<accession>A0A2N0BPX8</accession>
<name>A0A2N0B978_9LEPT</name>
<proteinExistence type="predicted"/>
<accession>A0A2N0B978</accession>
<dbReference type="PROSITE" id="PS51257">
    <property type="entry name" value="PROKAR_LIPOPROTEIN"/>
    <property type="match status" value="1"/>
</dbReference>
<evidence type="ECO:0008006" key="2">
    <source>
        <dbReference type="Google" id="ProtNLM"/>
    </source>
</evidence>